<proteinExistence type="predicted"/>
<dbReference type="SUPFAM" id="SSF53649">
    <property type="entry name" value="Alkaline phosphatase-like"/>
    <property type="match status" value="1"/>
</dbReference>
<dbReference type="InterPro" id="IPR006311">
    <property type="entry name" value="TAT_signal"/>
</dbReference>
<sequence length="429" mass="46842">MTPDPACSSPDHLVSRRSMLGNLLAGAAGVGAVSQLIHPVLARQIEAQQKRVLIFLLNGGLSQLESFDPKPNTDTGGPFRAIPTSVPGTHFSELIPHTATVADKLAVVRSVYAEKVPNSHAGAREYVITGRPPQQGPYPWIGPVYSQLLDQGGALPGNIHIAPQRWGPRQDAAFLGPQHMSLVLSGGQPPANTERPALFAGEADDPRYQLRRLADQRFSQRRRTAHTEAYQSSYDQAAQLVRQKDLFDVSRESVADQERYGSHDMGRHCLLARRLLEQGVTCVQVMHSNYDTHMENFNFHLEQLGEFDRPFAALITDLEDRGMLDSTLVMVVTEFGRTPTIQADNGRDHWQDNWSVVLGGCGIQTGGVLGATNANGTEITDRPVHVAELFHTYLRAVGLDPTGTHQVGGNAVPIGAPERSAVKELLRTV</sequence>
<protein>
    <recommendedName>
        <fullName evidence="3">Sulfatase</fullName>
    </recommendedName>
</protein>
<dbReference type="InterPro" id="IPR017850">
    <property type="entry name" value="Alkaline_phosphatase_core_sf"/>
</dbReference>
<dbReference type="Proteomes" id="UP000317648">
    <property type="component" value="Chromosome"/>
</dbReference>
<dbReference type="AlphaFoldDB" id="A0A518DNS9"/>
<organism evidence="1 2">
    <name type="scientific">Lignipirellula cremea</name>
    <dbReference type="NCBI Taxonomy" id="2528010"/>
    <lineage>
        <taxon>Bacteria</taxon>
        <taxon>Pseudomonadati</taxon>
        <taxon>Planctomycetota</taxon>
        <taxon>Planctomycetia</taxon>
        <taxon>Pirellulales</taxon>
        <taxon>Pirellulaceae</taxon>
        <taxon>Lignipirellula</taxon>
    </lineage>
</organism>
<dbReference type="RefSeq" id="WP_145050342.1">
    <property type="nucleotide sequence ID" value="NZ_CP036433.1"/>
</dbReference>
<evidence type="ECO:0000313" key="2">
    <source>
        <dbReference type="Proteomes" id="UP000317648"/>
    </source>
</evidence>
<accession>A0A518DNS9</accession>
<dbReference type="PANTHER" id="PTHR43737">
    <property type="entry name" value="BLL7424 PROTEIN"/>
    <property type="match status" value="1"/>
</dbReference>
<name>A0A518DNS9_9BACT</name>
<dbReference type="PANTHER" id="PTHR43737:SF1">
    <property type="entry name" value="DUF1501 DOMAIN-CONTAINING PROTEIN"/>
    <property type="match status" value="1"/>
</dbReference>
<evidence type="ECO:0000313" key="1">
    <source>
        <dbReference type="EMBL" id="QDU93490.1"/>
    </source>
</evidence>
<dbReference type="OrthoDB" id="127333at2"/>
<dbReference type="Pfam" id="PF07394">
    <property type="entry name" value="DUF1501"/>
    <property type="match status" value="1"/>
</dbReference>
<evidence type="ECO:0008006" key="3">
    <source>
        <dbReference type="Google" id="ProtNLM"/>
    </source>
</evidence>
<gene>
    <name evidence="1" type="ORF">Pla8534_12700</name>
</gene>
<reference evidence="1 2" key="1">
    <citation type="submission" date="2019-02" db="EMBL/GenBank/DDBJ databases">
        <title>Deep-cultivation of Planctomycetes and their phenomic and genomic characterization uncovers novel biology.</title>
        <authorList>
            <person name="Wiegand S."/>
            <person name="Jogler M."/>
            <person name="Boedeker C."/>
            <person name="Pinto D."/>
            <person name="Vollmers J."/>
            <person name="Rivas-Marin E."/>
            <person name="Kohn T."/>
            <person name="Peeters S.H."/>
            <person name="Heuer A."/>
            <person name="Rast P."/>
            <person name="Oberbeckmann S."/>
            <person name="Bunk B."/>
            <person name="Jeske O."/>
            <person name="Meyerdierks A."/>
            <person name="Storesund J.E."/>
            <person name="Kallscheuer N."/>
            <person name="Luecker S."/>
            <person name="Lage O.M."/>
            <person name="Pohl T."/>
            <person name="Merkel B.J."/>
            <person name="Hornburger P."/>
            <person name="Mueller R.-W."/>
            <person name="Bruemmer F."/>
            <person name="Labrenz M."/>
            <person name="Spormann A.M."/>
            <person name="Op den Camp H."/>
            <person name="Overmann J."/>
            <person name="Amann R."/>
            <person name="Jetten M.S.M."/>
            <person name="Mascher T."/>
            <person name="Medema M.H."/>
            <person name="Devos D.P."/>
            <person name="Kaster A.-K."/>
            <person name="Ovreas L."/>
            <person name="Rohde M."/>
            <person name="Galperin M.Y."/>
            <person name="Jogler C."/>
        </authorList>
    </citation>
    <scope>NUCLEOTIDE SEQUENCE [LARGE SCALE GENOMIC DNA]</scope>
    <source>
        <strain evidence="1 2">Pla85_3_4</strain>
    </source>
</reference>
<dbReference type="KEGG" id="lcre:Pla8534_12700"/>
<keyword evidence="2" id="KW-1185">Reference proteome</keyword>
<dbReference type="PROSITE" id="PS51318">
    <property type="entry name" value="TAT"/>
    <property type="match status" value="1"/>
</dbReference>
<dbReference type="InterPro" id="IPR010869">
    <property type="entry name" value="DUF1501"/>
</dbReference>
<dbReference type="EMBL" id="CP036433">
    <property type="protein sequence ID" value="QDU93490.1"/>
    <property type="molecule type" value="Genomic_DNA"/>
</dbReference>